<dbReference type="GO" id="GO:0005385">
    <property type="term" value="F:zinc ion transmembrane transporter activity"/>
    <property type="evidence" value="ECO:0007669"/>
    <property type="project" value="InterPro"/>
</dbReference>
<dbReference type="Proteomes" id="UP001187531">
    <property type="component" value="Unassembled WGS sequence"/>
</dbReference>
<evidence type="ECO:0000256" key="8">
    <source>
        <dbReference type="ARBA" id="ARBA00022989"/>
    </source>
</evidence>
<feature type="transmembrane region" description="Helical" evidence="14">
    <location>
        <begin position="254"/>
        <end position="274"/>
    </location>
</feature>
<evidence type="ECO:0000256" key="6">
    <source>
        <dbReference type="ARBA" id="ARBA00022692"/>
    </source>
</evidence>
<keyword evidence="9" id="KW-0406">Ion transport</keyword>
<reference evidence="16" key="1">
    <citation type="submission" date="2023-07" db="EMBL/GenBank/DDBJ databases">
        <title>Chromosome-level genome assembly of Artemia franciscana.</title>
        <authorList>
            <person name="Jo E."/>
        </authorList>
    </citation>
    <scope>NUCLEOTIDE SEQUENCE</scope>
    <source>
        <tissue evidence="16">Whole body</tissue>
    </source>
</reference>
<evidence type="ECO:0000256" key="1">
    <source>
        <dbReference type="ARBA" id="ARBA00004141"/>
    </source>
</evidence>
<evidence type="ECO:0000256" key="9">
    <source>
        <dbReference type="ARBA" id="ARBA00023065"/>
    </source>
</evidence>
<feature type="transmembrane region" description="Helical" evidence="14">
    <location>
        <begin position="138"/>
        <end position="155"/>
    </location>
</feature>
<accession>A0AA88L3K1</accession>
<evidence type="ECO:0000256" key="2">
    <source>
        <dbReference type="ARBA" id="ARBA00004601"/>
    </source>
</evidence>
<dbReference type="InterPro" id="IPR045316">
    <property type="entry name" value="Msc2-like"/>
</dbReference>
<proteinExistence type="inferred from homology"/>
<evidence type="ECO:0000256" key="4">
    <source>
        <dbReference type="ARBA" id="ARBA00011182"/>
    </source>
</evidence>
<comment type="subunit">
    <text evidence="4">Homooligomer.</text>
</comment>
<evidence type="ECO:0000256" key="11">
    <source>
        <dbReference type="ARBA" id="ARBA00034634"/>
    </source>
</evidence>
<comment type="similarity">
    <text evidence="3">Belongs to the cation diffusion facilitator (CDF) transporter (TC 2.A.4) family. SLC30A subfamily.</text>
</comment>
<keyword evidence="6 14" id="KW-0812">Transmembrane</keyword>
<name>A0AA88L3K1_ARTSF</name>
<dbReference type="GO" id="GO:0006882">
    <property type="term" value="P:intracellular zinc ion homeostasis"/>
    <property type="evidence" value="ECO:0007669"/>
    <property type="project" value="InterPro"/>
</dbReference>
<dbReference type="GO" id="GO:0005794">
    <property type="term" value="C:Golgi apparatus"/>
    <property type="evidence" value="ECO:0007669"/>
    <property type="project" value="UniProtKB-SubCell"/>
</dbReference>
<comment type="catalytic activity">
    <reaction evidence="11">
        <text>Zn(2+)(in) = Zn(2+)(out)</text>
        <dbReference type="Rhea" id="RHEA:29351"/>
        <dbReference type="ChEBI" id="CHEBI:29105"/>
    </reaction>
</comment>
<keyword evidence="10 14" id="KW-0472">Membrane</keyword>
<feature type="transmembrane region" description="Helical" evidence="14">
    <location>
        <begin position="65"/>
        <end position="84"/>
    </location>
</feature>
<comment type="function">
    <text evidence="12">Zinc ion transporter mediating zinc entry from the cytosol into the lumen of organelles along the secretory pathway. By contributing to zinc ion homeostasis within the early secretory pathway, regulates the activation and folding of enzymes like alkaline phosphatases.</text>
</comment>
<feature type="compositionally biased region" description="Basic and acidic residues" evidence="13">
    <location>
        <begin position="212"/>
        <end position="229"/>
    </location>
</feature>
<dbReference type="Gene3D" id="1.20.1510.10">
    <property type="entry name" value="Cation efflux protein transmembrane domain"/>
    <property type="match status" value="1"/>
</dbReference>
<feature type="domain" description="Cation efflux protein transmembrane" evidence="15">
    <location>
        <begin position="35"/>
        <end position="311"/>
    </location>
</feature>
<evidence type="ECO:0000256" key="3">
    <source>
        <dbReference type="ARBA" id="ARBA00008873"/>
    </source>
</evidence>
<keyword evidence="7" id="KW-0864">Zinc transport</keyword>
<evidence type="ECO:0000256" key="13">
    <source>
        <dbReference type="SAM" id="MobiDB-lite"/>
    </source>
</evidence>
<feature type="region of interest" description="Disordered" evidence="13">
    <location>
        <begin position="205"/>
        <end position="241"/>
    </location>
</feature>
<dbReference type="GO" id="GO:0031410">
    <property type="term" value="C:cytoplasmic vesicle"/>
    <property type="evidence" value="ECO:0007669"/>
    <property type="project" value="TreeGrafter"/>
</dbReference>
<dbReference type="Pfam" id="PF01545">
    <property type="entry name" value="Cation_efflux"/>
    <property type="match status" value="1"/>
</dbReference>
<organism evidence="16 17">
    <name type="scientific">Artemia franciscana</name>
    <name type="common">Brine shrimp</name>
    <name type="synonym">Artemia sanfranciscana</name>
    <dbReference type="NCBI Taxonomy" id="6661"/>
    <lineage>
        <taxon>Eukaryota</taxon>
        <taxon>Metazoa</taxon>
        <taxon>Ecdysozoa</taxon>
        <taxon>Arthropoda</taxon>
        <taxon>Crustacea</taxon>
        <taxon>Branchiopoda</taxon>
        <taxon>Anostraca</taxon>
        <taxon>Artemiidae</taxon>
        <taxon>Artemia</taxon>
    </lineage>
</organism>
<gene>
    <name evidence="16" type="ORF">QYM36_016569</name>
</gene>
<evidence type="ECO:0000313" key="17">
    <source>
        <dbReference type="Proteomes" id="UP001187531"/>
    </source>
</evidence>
<evidence type="ECO:0000256" key="14">
    <source>
        <dbReference type="SAM" id="Phobius"/>
    </source>
</evidence>
<dbReference type="PANTHER" id="PTHR45755:SF4">
    <property type="entry name" value="ZINC TRANSPORTER 7"/>
    <property type="match status" value="1"/>
</dbReference>
<evidence type="ECO:0000256" key="12">
    <source>
        <dbReference type="ARBA" id="ARBA00046010"/>
    </source>
</evidence>
<dbReference type="GO" id="GO:1904257">
    <property type="term" value="P:zinc ion import into Golgi lumen"/>
    <property type="evidence" value="ECO:0007669"/>
    <property type="project" value="TreeGrafter"/>
</dbReference>
<comment type="subcellular location">
    <subcellularLocation>
        <location evidence="2">Golgi apparatus</location>
        <location evidence="2">trans-Golgi network</location>
    </subcellularLocation>
    <subcellularLocation>
        <location evidence="1">Membrane</location>
        <topology evidence="1">Multi-pass membrane protein</topology>
    </subcellularLocation>
</comment>
<dbReference type="InterPro" id="IPR027469">
    <property type="entry name" value="Cation_efflux_TMD_sf"/>
</dbReference>
<evidence type="ECO:0000256" key="7">
    <source>
        <dbReference type="ARBA" id="ARBA00022906"/>
    </source>
</evidence>
<feature type="transmembrane region" description="Helical" evidence="14">
    <location>
        <begin position="33"/>
        <end position="53"/>
    </location>
</feature>
<evidence type="ECO:0000256" key="10">
    <source>
        <dbReference type="ARBA" id="ARBA00023136"/>
    </source>
</evidence>
<evidence type="ECO:0000256" key="5">
    <source>
        <dbReference type="ARBA" id="ARBA00022448"/>
    </source>
</evidence>
<feature type="transmembrane region" description="Helical" evidence="14">
    <location>
        <begin position="96"/>
        <end position="118"/>
    </location>
</feature>
<feature type="transmembrane region" description="Helical" evidence="14">
    <location>
        <begin position="280"/>
        <end position="303"/>
    </location>
</feature>
<dbReference type="NCBIfam" id="TIGR01297">
    <property type="entry name" value="CDF"/>
    <property type="match status" value="1"/>
</dbReference>
<keyword evidence="7" id="KW-0862">Zinc</keyword>
<keyword evidence="17" id="KW-1185">Reference proteome</keyword>
<dbReference type="InterPro" id="IPR002524">
    <property type="entry name" value="Cation_efflux"/>
</dbReference>
<dbReference type="InterPro" id="IPR058533">
    <property type="entry name" value="Cation_efflux_TM"/>
</dbReference>
<dbReference type="GO" id="GO:0016020">
    <property type="term" value="C:membrane"/>
    <property type="evidence" value="ECO:0007669"/>
    <property type="project" value="UniProtKB-SubCell"/>
</dbReference>
<comment type="caution">
    <text evidence="16">The sequence shown here is derived from an EMBL/GenBank/DDBJ whole genome shotgun (WGS) entry which is preliminary data.</text>
</comment>
<evidence type="ECO:0000313" key="16">
    <source>
        <dbReference type="EMBL" id="KAK2706575.1"/>
    </source>
</evidence>
<keyword evidence="5" id="KW-0813">Transport</keyword>
<dbReference type="AlphaFoldDB" id="A0AA88L3K1"/>
<evidence type="ECO:0000259" key="15">
    <source>
        <dbReference type="Pfam" id="PF01545"/>
    </source>
</evidence>
<dbReference type="SUPFAM" id="SSF161111">
    <property type="entry name" value="Cation efflux protein transmembrane domain-like"/>
    <property type="match status" value="1"/>
</dbReference>
<dbReference type="EMBL" id="JAVRJZ010000020">
    <property type="protein sequence ID" value="KAK2706575.1"/>
    <property type="molecule type" value="Genomic_DNA"/>
</dbReference>
<sequence>MLPLTQRDLGRRGVIATTKDWIRLAFSDKNSRNLAAFLLLNLSFAFVELFYGIVTNSLGLISDSFHMFFDCTGLLAGLVATVITKWRADEKFTYGYVRAEVMAGFVNGLFLLFISFFIFSEAVERAIEPPEVKHERLFVVSVLGFLVNLVGIFVFHHGHGHSHGGGSSGDKKSDYEQPSLLLQNGDINIDSSFIPITGYDKKNQYGHGHSHNHSDGHGHSHNSSDDHSHSNHGHLSHGHSHDLKGSNSVIMKGVFLHILADALGSLGVIVSAILMQLFGWMIADPICSMFIALLIAVSVFSLIKESIGILMQRQPRELDHLLPGAYSKVAQLPGVISVQEQHFWTLCSEVYIGSLKLEVTSNADPRYIIRQTHSIFNSIGVKKLTVQLDYLN</sequence>
<dbReference type="PANTHER" id="PTHR45755">
    <property type="match status" value="1"/>
</dbReference>
<keyword evidence="8 14" id="KW-1133">Transmembrane helix</keyword>
<protein>
    <recommendedName>
        <fullName evidence="15">Cation efflux protein transmembrane domain-containing protein</fullName>
    </recommendedName>
</protein>